<gene>
    <name evidence="1" type="ORF">Clacol_006010</name>
</gene>
<name>A0AAV5ADS1_9AGAM</name>
<dbReference type="EMBL" id="BPWL01000007">
    <property type="protein sequence ID" value="GJJ11772.1"/>
    <property type="molecule type" value="Genomic_DNA"/>
</dbReference>
<dbReference type="Proteomes" id="UP001050691">
    <property type="component" value="Unassembled WGS sequence"/>
</dbReference>
<comment type="caution">
    <text evidence="1">The sequence shown here is derived from an EMBL/GenBank/DDBJ whole genome shotgun (WGS) entry which is preliminary data.</text>
</comment>
<reference evidence="1" key="1">
    <citation type="submission" date="2021-10" db="EMBL/GenBank/DDBJ databases">
        <title>De novo Genome Assembly of Clathrus columnatus (Basidiomycota, Fungi) Using Illumina and Nanopore Sequence Data.</title>
        <authorList>
            <person name="Ogiso-Tanaka E."/>
            <person name="Itagaki H."/>
            <person name="Hosoya T."/>
            <person name="Hosaka K."/>
        </authorList>
    </citation>
    <scope>NUCLEOTIDE SEQUENCE</scope>
    <source>
        <strain evidence="1">MO-923</strain>
    </source>
</reference>
<keyword evidence="2" id="KW-1185">Reference proteome</keyword>
<evidence type="ECO:0000313" key="2">
    <source>
        <dbReference type="Proteomes" id="UP001050691"/>
    </source>
</evidence>
<proteinExistence type="predicted"/>
<accession>A0AAV5ADS1</accession>
<sequence length="64" mass="7201">MPAGQILLKIVRASDPPNQVLQSQVNKREKFRAYFPFELEEKKLGDVEMTPVGTGDRVGEQSVQ</sequence>
<dbReference type="AlphaFoldDB" id="A0AAV5ADS1"/>
<protein>
    <submittedName>
        <fullName evidence="1">Uncharacterized protein</fullName>
    </submittedName>
</protein>
<organism evidence="1 2">
    <name type="scientific">Clathrus columnatus</name>
    <dbReference type="NCBI Taxonomy" id="1419009"/>
    <lineage>
        <taxon>Eukaryota</taxon>
        <taxon>Fungi</taxon>
        <taxon>Dikarya</taxon>
        <taxon>Basidiomycota</taxon>
        <taxon>Agaricomycotina</taxon>
        <taxon>Agaricomycetes</taxon>
        <taxon>Phallomycetidae</taxon>
        <taxon>Phallales</taxon>
        <taxon>Clathraceae</taxon>
        <taxon>Clathrus</taxon>
    </lineage>
</organism>
<evidence type="ECO:0000313" key="1">
    <source>
        <dbReference type="EMBL" id="GJJ11772.1"/>
    </source>
</evidence>